<evidence type="ECO:0000256" key="2">
    <source>
        <dbReference type="ARBA" id="ARBA00022723"/>
    </source>
</evidence>
<evidence type="ECO:0000256" key="1">
    <source>
        <dbReference type="ARBA" id="ARBA00007323"/>
    </source>
</evidence>
<dbReference type="Pfam" id="PF00036">
    <property type="entry name" value="EF-hand_1"/>
    <property type="match status" value="1"/>
</dbReference>
<evidence type="ECO:0000256" key="3">
    <source>
        <dbReference type="ARBA" id="ARBA00022737"/>
    </source>
</evidence>
<feature type="domain" description="EF-hand" evidence="6">
    <location>
        <begin position="51"/>
        <end position="86"/>
    </location>
</feature>
<dbReference type="OMA" id="HEHLHEV"/>
<protein>
    <recommendedName>
        <fullName evidence="5">Protein S100</fullName>
    </recommendedName>
    <alternativeName>
        <fullName evidence="5">S100 calcium-binding protein</fullName>
    </alternativeName>
</protein>
<evidence type="ECO:0000313" key="8">
    <source>
        <dbReference type="Proteomes" id="UP000694392"/>
    </source>
</evidence>
<dbReference type="Gene3D" id="1.10.238.10">
    <property type="entry name" value="EF-hand"/>
    <property type="match status" value="1"/>
</dbReference>
<keyword evidence="3" id="KW-0677">Repeat</keyword>
<keyword evidence="4 5" id="KW-0106">Calcium</keyword>
<dbReference type="GO" id="GO:0043542">
    <property type="term" value="P:endothelial cell migration"/>
    <property type="evidence" value="ECO:0007669"/>
    <property type="project" value="TreeGrafter"/>
</dbReference>
<keyword evidence="2 5" id="KW-0479">Metal-binding</keyword>
<keyword evidence="8" id="KW-1185">Reference proteome</keyword>
<dbReference type="InterPro" id="IPR018247">
    <property type="entry name" value="EF_Hand_1_Ca_BS"/>
</dbReference>
<organism evidence="7 8">
    <name type="scientific">Sphenodon punctatus</name>
    <name type="common">Tuatara</name>
    <name type="synonym">Hatteria punctata</name>
    <dbReference type="NCBI Taxonomy" id="8508"/>
    <lineage>
        <taxon>Eukaryota</taxon>
        <taxon>Metazoa</taxon>
        <taxon>Chordata</taxon>
        <taxon>Craniata</taxon>
        <taxon>Vertebrata</taxon>
        <taxon>Euteleostomi</taxon>
        <taxon>Lepidosauria</taxon>
        <taxon>Sphenodontia</taxon>
        <taxon>Sphenodontidae</taxon>
        <taxon>Sphenodon</taxon>
    </lineage>
</organism>
<evidence type="ECO:0000256" key="5">
    <source>
        <dbReference type="RuleBase" id="RU361184"/>
    </source>
</evidence>
<dbReference type="PANTHER" id="PTHR11639">
    <property type="entry name" value="S100 CALCIUM-BINDING PROTEIN"/>
    <property type="match status" value="1"/>
</dbReference>
<dbReference type="AlphaFoldDB" id="A0A8D0GI43"/>
<accession>A0A8D0GI43</accession>
<evidence type="ECO:0000313" key="7">
    <source>
        <dbReference type="Ensembl" id="ENSSPUP00000006233.1"/>
    </source>
</evidence>
<dbReference type="InterPro" id="IPR001751">
    <property type="entry name" value="S100/CaBP7/8-like_CS"/>
</dbReference>
<reference evidence="7" key="2">
    <citation type="submission" date="2025-09" db="UniProtKB">
        <authorList>
            <consortium name="Ensembl"/>
        </authorList>
    </citation>
    <scope>IDENTIFICATION</scope>
</reference>
<dbReference type="GO" id="GO:0070062">
    <property type="term" value="C:extracellular exosome"/>
    <property type="evidence" value="ECO:0007669"/>
    <property type="project" value="TreeGrafter"/>
</dbReference>
<dbReference type="PROSITE" id="PS00303">
    <property type="entry name" value="S100_CABP"/>
    <property type="match status" value="1"/>
</dbReference>
<dbReference type="SUPFAM" id="SSF47473">
    <property type="entry name" value="EF-hand"/>
    <property type="match status" value="1"/>
</dbReference>
<dbReference type="Ensembl" id="ENSSPUT00000006637.1">
    <property type="protein sequence ID" value="ENSSPUP00000006233.1"/>
    <property type="gene ID" value="ENSSPUG00000004815.1"/>
</dbReference>
<proteinExistence type="inferred from homology"/>
<comment type="similarity">
    <text evidence="1 5">Belongs to the S-100 family.</text>
</comment>
<reference evidence="7" key="1">
    <citation type="submission" date="2025-08" db="UniProtKB">
        <authorList>
            <consortium name="Ensembl"/>
        </authorList>
    </citation>
    <scope>IDENTIFICATION</scope>
</reference>
<dbReference type="SMART" id="SM00054">
    <property type="entry name" value="EFh"/>
    <property type="match status" value="1"/>
</dbReference>
<dbReference type="InterPro" id="IPR011992">
    <property type="entry name" value="EF-hand-dom_pair"/>
</dbReference>
<dbReference type="PROSITE" id="PS00018">
    <property type="entry name" value="EF_HAND_1"/>
    <property type="match status" value="1"/>
</dbReference>
<dbReference type="GO" id="GO:0005509">
    <property type="term" value="F:calcium ion binding"/>
    <property type="evidence" value="ECO:0007669"/>
    <property type="project" value="InterPro"/>
</dbReference>
<dbReference type="GO" id="GO:0005737">
    <property type="term" value="C:cytoplasm"/>
    <property type="evidence" value="ECO:0007669"/>
    <property type="project" value="TreeGrafter"/>
</dbReference>
<dbReference type="InterPro" id="IPR002048">
    <property type="entry name" value="EF_hand_dom"/>
</dbReference>
<dbReference type="SMART" id="SM01394">
    <property type="entry name" value="S_100"/>
    <property type="match status" value="1"/>
</dbReference>
<name>A0A8D0GI43_SPHPU</name>
<dbReference type="PANTHER" id="PTHR11639:SF77">
    <property type="entry name" value="PROTEIN S100-A12"/>
    <property type="match status" value="1"/>
</dbReference>
<sequence length="104" mass="11988">MPQTQMESSFEIIINMFHAYSVRQSHPDKLNKGELKQLIEKELPNLILEATDKSTMDKIFKDLDKNKDNEVDFEEFMALITKVLITCHNKIHGHGHGHGHGHSH</sequence>
<dbReference type="GeneTree" id="ENSGT00940000162189"/>
<dbReference type="GO" id="GO:0048306">
    <property type="term" value="F:calcium-dependent protein binding"/>
    <property type="evidence" value="ECO:0007669"/>
    <property type="project" value="TreeGrafter"/>
</dbReference>
<evidence type="ECO:0000256" key="4">
    <source>
        <dbReference type="ARBA" id="ARBA00022837"/>
    </source>
</evidence>
<dbReference type="Pfam" id="PF01023">
    <property type="entry name" value="S_100"/>
    <property type="match status" value="1"/>
</dbReference>
<dbReference type="PROSITE" id="PS50222">
    <property type="entry name" value="EF_HAND_2"/>
    <property type="match status" value="1"/>
</dbReference>
<dbReference type="InterPro" id="IPR013787">
    <property type="entry name" value="S100_Ca-bd_sub"/>
</dbReference>
<dbReference type="Proteomes" id="UP000694392">
    <property type="component" value="Unplaced"/>
</dbReference>
<evidence type="ECO:0000259" key="6">
    <source>
        <dbReference type="PROSITE" id="PS50222"/>
    </source>
</evidence>